<reference evidence="3" key="1">
    <citation type="journal article" date="2020" name="mSystems">
        <title>Genome- and Community-Level Interaction Insights into Carbon Utilization and Element Cycling Functions of Hydrothermarchaeota in Hydrothermal Sediment.</title>
        <authorList>
            <person name="Zhou Z."/>
            <person name="Liu Y."/>
            <person name="Xu W."/>
            <person name="Pan J."/>
            <person name="Luo Z.H."/>
            <person name="Li M."/>
        </authorList>
    </citation>
    <scope>NUCLEOTIDE SEQUENCE [LARGE SCALE GENOMIC DNA]</scope>
    <source>
        <strain evidence="3">HyVt-19</strain>
    </source>
</reference>
<dbReference type="CDD" id="cd01066">
    <property type="entry name" value="APP_MetAP"/>
    <property type="match status" value="1"/>
</dbReference>
<dbReference type="GO" id="GO:0004177">
    <property type="term" value="F:aminopeptidase activity"/>
    <property type="evidence" value="ECO:0007669"/>
    <property type="project" value="UniProtKB-KW"/>
</dbReference>
<dbReference type="PANTHER" id="PTHR46112">
    <property type="entry name" value="AMINOPEPTIDASE"/>
    <property type="match status" value="1"/>
</dbReference>
<protein>
    <submittedName>
        <fullName evidence="3">Aminopeptidase P family protein</fullName>
    </submittedName>
</protein>
<dbReference type="PANTHER" id="PTHR46112:SF2">
    <property type="entry name" value="XAA-PRO AMINOPEPTIDASE P-RELATED"/>
    <property type="match status" value="1"/>
</dbReference>
<dbReference type="Gene3D" id="3.40.350.10">
    <property type="entry name" value="Creatinase/prolidase N-terminal domain"/>
    <property type="match status" value="1"/>
</dbReference>
<gene>
    <name evidence="3" type="ORF">ENG14_01770</name>
</gene>
<dbReference type="InterPro" id="IPR050659">
    <property type="entry name" value="Peptidase_M24B"/>
</dbReference>
<keyword evidence="3" id="KW-0031">Aminopeptidase</keyword>
<dbReference type="InterPro" id="IPR029149">
    <property type="entry name" value="Creatin/AminoP/Spt16_N"/>
</dbReference>
<evidence type="ECO:0000259" key="1">
    <source>
        <dbReference type="Pfam" id="PF00557"/>
    </source>
</evidence>
<evidence type="ECO:0000259" key="2">
    <source>
        <dbReference type="Pfam" id="PF01321"/>
    </source>
</evidence>
<proteinExistence type="predicted"/>
<comment type="caution">
    <text evidence="3">The sequence shown here is derived from an EMBL/GenBank/DDBJ whole genome shotgun (WGS) entry which is preliminary data.</text>
</comment>
<dbReference type="Gene3D" id="3.90.230.10">
    <property type="entry name" value="Creatinase/methionine aminopeptidase superfamily"/>
    <property type="match status" value="1"/>
</dbReference>
<dbReference type="SUPFAM" id="SSF53092">
    <property type="entry name" value="Creatinase/prolidase N-terminal domain"/>
    <property type="match status" value="1"/>
</dbReference>
<keyword evidence="3" id="KW-0645">Protease</keyword>
<accession>A0A7C0WSK0</accession>
<dbReference type="InterPro" id="IPR036005">
    <property type="entry name" value="Creatinase/aminopeptidase-like"/>
</dbReference>
<feature type="domain" description="Creatinase N-terminal" evidence="2">
    <location>
        <begin position="11"/>
        <end position="136"/>
    </location>
</feature>
<dbReference type="SUPFAM" id="SSF55920">
    <property type="entry name" value="Creatinase/aminopeptidase"/>
    <property type="match status" value="1"/>
</dbReference>
<name>A0A7C0WSK0_9BACT</name>
<feature type="domain" description="Peptidase M24" evidence="1">
    <location>
        <begin position="144"/>
        <end position="378"/>
    </location>
</feature>
<keyword evidence="3" id="KW-0378">Hydrolase</keyword>
<dbReference type="InterPro" id="IPR000994">
    <property type="entry name" value="Pept_M24"/>
</dbReference>
<sequence length="395" mass="43881">MLFEKSEILRRISKFQKNLNRRGIDLAIIHHLADVFYFTGTVENGYLVVPSEGEALLLVRRNERRAREATPVGVRRYGKSGELAEGILEVCGGTPRSVGVAMDVLPVSEYFFLQTKVLPGVKWEDVSYAIRLQRAVKSDAEIDFMKRAAFIAHRVYEKAVKTIKPGISEWELCALLEYEARIHGNLEVVRIRNRRLEITFGHVLSGSEAALPSYVDTPTGGPGVCEAFAQGSGNRVIQTGDFVIVDTMLNYCGYLNDQTRNFCVGRAPERLKRAFDVSVEMHEIFREMAVPGRSAGEVYDMLVAHARKRRLGEFFMGYGSEQVPFIGHGIGIEVDEFPFVARGQKILLDAGMTIAFEPKFIIPGEGVAGIENTYVITDSGAKSLAISPEELVQVG</sequence>
<dbReference type="EMBL" id="DQZW01000084">
    <property type="protein sequence ID" value="HDL89613.1"/>
    <property type="molecule type" value="Genomic_DNA"/>
</dbReference>
<dbReference type="InterPro" id="IPR000587">
    <property type="entry name" value="Creatinase_N"/>
</dbReference>
<dbReference type="Proteomes" id="UP000886355">
    <property type="component" value="Unassembled WGS sequence"/>
</dbReference>
<dbReference type="AlphaFoldDB" id="A0A7C0WSK0"/>
<dbReference type="Pfam" id="PF00557">
    <property type="entry name" value="Peptidase_M24"/>
    <property type="match status" value="1"/>
</dbReference>
<dbReference type="Pfam" id="PF01321">
    <property type="entry name" value="Creatinase_N"/>
    <property type="match status" value="1"/>
</dbReference>
<evidence type="ECO:0000313" key="3">
    <source>
        <dbReference type="EMBL" id="HDL89613.1"/>
    </source>
</evidence>
<organism evidence="3">
    <name type="scientific">Thermodesulforhabdus norvegica</name>
    <dbReference type="NCBI Taxonomy" id="39841"/>
    <lineage>
        <taxon>Bacteria</taxon>
        <taxon>Pseudomonadati</taxon>
        <taxon>Thermodesulfobacteriota</taxon>
        <taxon>Syntrophobacteria</taxon>
        <taxon>Syntrophobacterales</taxon>
        <taxon>Thermodesulforhabdaceae</taxon>
        <taxon>Thermodesulforhabdus</taxon>
    </lineage>
</organism>